<reference evidence="2 3" key="1">
    <citation type="journal article" date="2006" name="Nature">
        <title>Global trends of whole-genome duplications revealed by the ciliate Paramecium tetraurelia.</title>
        <authorList>
            <consortium name="Genoscope"/>
            <person name="Aury J.-M."/>
            <person name="Jaillon O."/>
            <person name="Duret L."/>
            <person name="Noel B."/>
            <person name="Jubin C."/>
            <person name="Porcel B.M."/>
            <person name="Segurens B."/>
            <person name="Daubin V."/>
            <person name="Anthouard V."/>
            <person name="Aiach N."/>
            <person name="Arnaiz O."/>
            <person name="Billaut A."/>
            <person name="Beisson J."/>
            <person name="Blanc I."/>
            <person name="Bouhouche K."/>
            <person name="Camara F."/>
            <person name="Duharcourt S."/>
            <person name="Guigo R."/>
            <person name="Gogendeau D."/>
            <person name="Katinka M."/>
            <person name="Keller A.-M."/>
            <person name="Kissmehl R."/>
            <person name="Klotz C."/>
            <person name="Koll F."/>
            <person name="Le Moue A."/>
            <person name="Lepere C."/>
            <person name="Malinsky S."/>
            <person name="Nowacki M."/>
            <person name="Nowak J.K."/>
            <person name="Plattner H."/>
            <person name="Poulain J."/>
            <person name="Ruiz F."/>
            <person name="Serrano V."/>
            <person name="Zagulski M."/>
            <person name="Dessen P."/>
            <person name="Betermier M."/>
            <person name="Weissenbach J."/>
            <person name="Scarpelli C."/>
            <person name="Schachter V."/>
            <person name="Sperling L."/>
            <person name="Meyer E."/>
            <person name="Cohen J."/>
            <person name="Wincker P."/>
        </authorList>
    </citation>
    <scope>NUCLEOTIDE SEQUENCE [LARGE SCALE GENOMIC DNA]</scope>
    <source>
        <strain evidence="2 3">Stock d4-2</strain>
    </source>
</reference>
<sequence length="189" mass="22484">MQHIHDYGIIREEENKSKLIYASPLNEHFQNFSNLLQVEKERQKSKILIPLDLNVINQQQNGFKSSSRQSPNNYFTNKQVLSVDKIMQKMTIKHFSDHQVPIKKQEFYERQIRWLNQIRYVNTVKNQNKLNQEIQNCPFKSYTSSQKTINKEKQKENSKSILSPQHCNKSNKRNDSYTKIHLAKKQSFG</sequence>
<feature type="compositionally biased region" description="Polar residues" evidence="1">
    <location>
        <begin position="159"/>
        <end position="168"/>
    </location>
</feature>
<dbReference type="GeneID" id="5034161"/>
<dbReference type="EMBL" id="CT868385">
    <property type="protein sequence ID" value="CAK80979.1"/>
    <property type="molecule type" value="Genomic_DNA"/>
</dbReference>
<name>A0DD62_PARTE</name>
<dbReference type="InParanoid" id="A0DD62"/>
<accession>A0DD62</accession>
<dbReference type="OMA" id="QKMTIKH"/>
<feature type="region of interest" description="Disordered" evidence="1">
    <location>
        <begin position="145"/>
        <end position="179"/>
    </location>
</feature>
<evidence type="ECO:0000313" key="3">
    <source>
        <dbReference type="Proteomes" id="UP000000600"/>
    </source>
</evidence>
<feature type="compositionally biased region" description="Basic and acidic residues" evidence="1">
    <location>
        <begin position="149"/>
        <end position="158"/>
    </location>
</feature>
<keyword evidence="3" id="KW-1185">Reference proteome</keyword>
<dbReference type="HOGENOM" id="CLU_1520699_0_0_1"/>
<organism evidence="2 3">
    <name type="scientific">Paramecium tetraurelia</name>
    <dbReference type="NCBI Taxonomy" id="5888"/>
    <lineage>
        <taxon>Eukaryota</taxon>
        <taxon>Sar</taxon>
        <taxon>Alveolata</taxon>
        <taxon>Ciliophora</taxon>
        <taxon>Intramacronucleata</taxon>
        <taxon>Oligohymenophorea</taxon>
        <taxon>Peniculida</taxon>
        <taxon>Parameciidae</taxon>
        <taxon>Paramecium</taxon>
    </lineage>
</organism>
<evidence type="ECO:0000313" key="2">
    <source>
        <dbReference type="EMBL" id="CAK80979.1"/>
    </source>
</evidence>
<dbReference type="AlphaFoldDB" id="A0DD62"/>
<dbReference type="Proteomes" id="UP000000600">
    <property type="component" value="Unassembled WGS sequence"/>
</dbReference>
<gene>
    <name evidence="2" type="ORF">GSPATT00015838001</name>
</gene>
<proteinExistence type="predicted"/>
<dbReference type="RefSeq" id="XP_001448376.1">
    <property type="nucleotide sequence ID" value="XM_001448339.1"/>
</dbReference>
<evidence type="ECO:0000256" key="1">
    <source>
        <dbReference type="SAM" id="MobiDB-lite"/>
    </source>
</evidence>
<protein>
    <submittedName>
        <fullName evidence="2">Uncharacterized protein</fullName>
    </submittedName>
</protein>
<dbReference type="KEGG" id="ptm:GSPATT00015838001"/>